<dbReference type="InterPro" id="IPR039537">
    <property type="entry name" value="Retrotran_Ty1/copia-like"/>
</dbReference>
<keyword evidence="1" id="KW-0540">Nuclease</keyword>
<dbReference type="GO" id="GO:0003676">
    <property type="term" value="F:nucleic acid binding"/>
    <property type="evidence" value="ECO:0007669"/>
    <property type="project" value="InterPro"/>
</dbReference>
<dbReference type="InterPro" id="IPR001584">
    <property type="entry name" value="Integrase_cat-core"/>
</dbReference>
<dbReference type="PANTHER" id="PTHR42648">
    <property type="entry name" value="TRANSPOSASE, PUTATIVE-RELATED"/>
    <property type="match status" value="1"/>
</dbReference>
<evidence type="ECO:0000313" key="12">
    <source>
        <dbReference type="Proteomes" id="UP001165121"/>
    </source>
</evidence>
<dbReference type="InterPro" id="IPR036397">
    <property type="entry name" value="RNaseH_sf"/>
</dbReference>
<evidence type="ECO:0000259" key="10">
    <source>
        <dbReference type="PROSITE" id="PS50994"/>
    </source>
</evidence>
<keyword evidence="8" id="KW-0808">Transferase</keyword>
<dbReference type="OrthoDB" id="111050at2759"/>
<keyword evidence="5" id="KW-0460">Magnesium</keyword>
<keyword evidence="6" id="KW-0229">DNA integration</keyword>
<dbReference type="GO" id="GO:0003964">
    <property type="term" value="F:RNA-directed DNA polymerase activity"/>
    <property type="evidence" value="ECO:0007669"/>
    <property type="project" value="UniProtKB-KW"/>
</dbReference>
<evidence type="ECO:0000256" key="2">
    <source>
        <dbReference type="ARBA" id="ARBA00022723"/>
    </source>
</evidence>
<evidence type="ECO:0000256" key="6">
    <source>
        <dbReference type="ARBA" id="ARBA00022908"/>
    </source>
</evidence>
<dbReference type="PANTHER" id="PTHR42648:SF11">
    <property type="entry name" value="TRANSPOSON TY4-P GAG-POL POLYPROTEIN"/>
    <property type="match status" value="1"/>
</dbReference>
<dbReference type="Proteomes" id="UP001165121">
    <property type="component" value="Unassembled WGS sequence"/>
</dbReference>
<gene>
    <name evidence="11" type="ORF">Pfra01_002951200</name>
</gene>
<dbReference type="GO" id="GO:0046872">
    <property type="term" value="F:metal ion binding"/>
    <property type="evidence" value="ECO:0007669"/>
    <property type="project" value="UniProtKB-KW"/>
</dbReference>
<dbReference type="GO" id="GO:0015074">
    <property type="term" value="P:DNA integration"/>
    <property type="evidence" value="ECO:0007669"/>
    <property type="project" value="UniProtKB-KW"/>
</dbReference>
<dbReference type="GO" id="GO:0003887">
    <property type="term" value="F:DNA-directed DNA polymerase activity"/>
    <property type="evidence" value="ECO:0007669"/>
    <property type="project" value="UniProtKB-KW"/>
</dbReference>
<keyword evidence="2" id="KW-0479">Metal-binding</keyword>
<proteinExistence type="predicted"/>
<dbReference type="Pfam" id="PF25597">
    <property type="entry name" value="SH3_retrovirus"/>
    <property type="match status" value="1"/>
</dbReference>
<dbReference type="SUPFAM" id="SSF53098">
    <property type="entry name" value="Ribonuclease H-like"/>
    <property type="match status" value="1"/>
</dbReference>
<evidence type="ECO:0000256" key="7">
    <source>
        <dbReference type="ARBA" id="ARBA00022918"/>
    </source>
</evidence>
<evidence type="ECO:0000256" key="3">
    <source>
        <dbReference type="ARBA" id="ARBA00022759"/>
    </source>
</evidence>
<keyword evidence="3" id="KW-0255">Endonuclease</keyword>
<evidence type="ECO:0000256" key="5">
    <source>
        <dbReference type="ARBA" id="ARBA00022842"/>
    </source>
</evidence>
<protein>
    <submittedName>
        <fullName evidence="11">Unnamed protein product</fullName>
    </submittedName>
</protein>
<dbReference type="InterPro" id="IPR057670">
    <property type="entry name" value="SH3_retrovirus"/>
</dbReference>
<keyword evidence="7" id="KW-0695">RNA-directed DNA polymerase</keyword>
<dbReference type="GO" id="GO:0016787">
    <property type="term" value="F:hydrolase activity"/>
    <property type="evidence" value="ECO:0007669"/>
    <property type="project" value="UniProtKB-KW"/>
</dbReference>
<keyword evidence="9" id="KW-0233">DNA recombination</keyword>
<keyword evidence="8" id="KW-0548">Nucleotidyltransferase</keyword>
<keyword evidence="4" id="KW-0378">Hydrolase</keyword>
<evidence type="ECO:0000313" key="11">
    <source>
        <dbReference type="EMBL" id="GMG15656.1"/>
    </source>
</evidence>
<feature type="domain" description="Integrase catalytic" evidence="10">
    <location>
        <begin position="26"/>
        <end position="196"/>
    </location>
</feature>
<comment type="caution">
    <text evidence="11">The sequence shown here is derived from an EMBL/GenBank/DDBJ whole genome shotgun (WGS) entry which is preliminary data.</text>
</comment>
<dbReference type="PROSITE" id="PS50994">
    <property type="entry name" value="INTEGRASE"/>
    <property type="match status" value="1"/>
</dbReference>
<keyword evidence="12" id="KW-1185">Reference proteome</keyword>
<dbReference type="GO" id="GO:0004519">
    <property type="term" value="F:endonuclease activity"/>
    <property type="evidence" value="ECO:0007669"/>
    <property type="project" value="UniProtKB-KW"/>
</dbReference>
<dbReference type="InterPro" id="IPR012337">
    <property type="entry name" value="RNaseH-like_sf"/>
</dbReference>
<dbReference type="Gene3D" id="3.30.420.10">
    <property type="entry name" value="Ribonuclease H-like superfamily/Ribonuclease H"/>
    <property type="match status" value="1"/>
</dbReference>
<organism evidence="11 12">
    <name type="scientific">Phytophthora fragariaefolia</name>
    <dbReference type="NCBI Taxonomy" id="1490495"/>
    <lineage>
        <taxon>Eukaryota</taxon>
        <taxon>Sar</taxon>
        <taxon>Stramenopiles</taxon>
        <taxon>Oomycota</taxon>
        <taxon>Peronosporomycetes</taxon>
        <taxon>Peronosporales</taxon>
        <taxon>Peronosporaceae</taxon>
        <taxon>Phytophthora</taxon>
    </lineage>
</organism>
<dbReference type="AlphaFoldDB" id="A0A9W7DC65"/>
<evidence type="ECO:0000256" key="4">
    <source>
        <dbReference type="ARBA" id="ARBA00022801"/>
    </source>
</evidence>
<dbReference type="GO" id="GO:0006310">
    <property type="term" value="P:DNA recombination"/>
    <property type="evidence" value="ECO:0007669"/>
    <property type="project" value="UniProtKB-KW"/>
</dbReference>
<accession>A0A9W7DC65</accession>
<evidence type="ECO:0000256" key="1">
    <source>
        <dbReference type="ARBA" id="ARBA00022722"/>
    </source>
</evidence>
<reference evidence="11" key="1">
    <citation type="submission" date="2023-04" db="EMBL/GenBank/DDBJ databases">
        <title>Phytophthora fragariaefolia NBRC 109709.</title>
        <authorList>
            <person name="Ichikawa N."/>
            <person name="Sato H."/>
            <person name="Tonouchi N."/>
        </authorList>
    </citation>
    <scope>NUCLEOTIDE SEQUENCE</scope>
    <source>
        <strain evidence="11">NBRC 109709</strain>
    </source>
</reference>
<name>A0A9W7DC65_9STRA</name>
<dbReference type="EMBL" id="BSXT01018895">
    <property type="protein sequence ID" value="GMG15656.1"/>
    <property type="molecule type" value="Genomic_DNA"/>
</dbReference>
<evidence type="ECO:0000256" key="8">
    <source>
        <dbReference type="ARBA" id="ARBA00022932"/>
    </source>
</evidence>
<sequence>MFTCPLVEQAKKIPSSGSANVVAATASTAPTDEPGATLCVDLKPDMNPDRVGHKHMLTIVDHAINYNRVYLLRKKSDAEEILEGFISELECQFDTKVKVVRSAGGGAFGSTRLDRFLRNRGIRHQLTEQDMSASNGKAERFHRTVMDSARAMLWASVIPKRFWGDAVLYASYIRNYLPTRANADHASPIEALTGKVPDVSHILRFGAKCTNHITHATKKSAKKRAEKGVIIGIDSQKKAYHVFIPRTKCIIATTHIQNIDRLDPRARSDDEEDLQQGTPAELHNFNSRAIQHIFGLNRGARALPQDDFQLPQCFLDEFVTPSTLLITIGLEGGTAFTILLDTANITTPATVAEAMKSPHWHKWVRAMQEELKAIAGNATWEIVEIPRDGNLISAKWVFKIKFDS</sequence>
<keyword evidence="8" id="KW-0239">DNA-directed DNA polymerase</keyword>
<evidence type="ECO:0000256" key="9">
    <source>
        <dbReference type="ARBA" id="ARBA00023172"/>
    </source>
</evidence>